<dbReference type="Gene3D" id="1.25.10.10">
    <property type="entry name" value="Leucine-rich Repeat Variant"/>
    <property type="match status" value="1"/>
</dbReference>
<organism evidence="3">
    <name type="scientific">uncultured bacterium contig00033</name>
    <dbReference type="NCBI Taxonomy" id="1181522"/>
    <lineage>
        <taxon>Bacteria</taxon>
        <taxon>environmental samples</taxon>
    </lineage>
</organism>
<dbReference type="SUPFAM" id="SSF50998">
    <property type="entry name" value="Quinoprotein alcohol dehydrogenase-like"/>
    <property type="match status" value="1"/>
</dbReference>
<dbReference type="InterPro" id="IPR002372">
    <property type="entry name" value="PQQ_rpt_dom"/>
</dbReference>
<proteinExistence type="predicted"/>
<dbReference type="Pfam" id="PF13360">
    <property type="entry name" value="PQQ_2"/>
    <property type="match status" value="1"/>
</dbReference>
<dbReference type="InterPro" id="IPR016024">
    <property type="entry name" value="ARM-type_fold"/>
</dbReference>
<name>A0A806KJF1_9BACT</name>
<accession>A0A806KJF1</accession>
<sequence length="611" mass="65306">MLARHHSLAAQQDGPGGGQEGTAFSVETPFWRQAIGGAVIGQPVAQAESVALIHDGGNLRVYTWQGSPLWNYYARGRLAPFLTRSPEGTSYVCRTNGLLTALNRAGRELWQINIGEALTAPILLGWDGRLFIFTASGIRCFTASGYRLWSKALGKKISAEPRMDDGGGFYLVLESAELLRIDAFGNTLSLQLEAVPDAIVQVKADAAGPSSFLAFYSGGRAELIDASLQSRETIAFARALNPADAVSLGTNTALLGKDGSLSLVSVAERRVLWTGSTHVEPREISSGGFRARIIFDERGIYVLTGGGAAAFTAEGRRNWFLRITGGGSMTELSEEGVLYSGGADWILYAYRPEERVKTQKRVLYGPAPPGSYGTGLAPPRREDPIQSEFALARFLSRVRADLQKGEVGEREPEYASSLIEIAGSGIRAQRTSVGPAEAHILFTHKIEAIRLLSYMGSRETVPFLADLFSRERDLIVKASAAEALGRIGVDPEGLALAAFSRAIFPPASLNDPRLLGAVAAATGALCRFSGPPLSESGIRILIFLAEPDKPRSVRSAAERELKSLFSSQSTTPPQAAAADYSVVSHSQAAGAAKVPRLIRGPESAVPLYSSL</sequence>
<dbReference type="Gene3D" id="2.130.10.10">
    <property type="entry name" value="YVTN repeat-like/Quinoprotein amine dehydrogenase"/>
    <property type="match status" value="1"/>
</dbReference>
<evidence type="ECO:0000313" key="3">
    <source>
        <dbReference type="EMBL" id="AGS53070.1"/>
    </source>
</evidence>
<feature type="region of interest" description="Disordered" evidence="1">
    <location>
        <begin position="1"/>
        <end position="23"/>
    </location>
</feature>
<evidence type="ECO:0000256" key="1">
    <source>
        <dbReference type="SAM" id="MobiDB-lite"/>
    </source>
</evidence>
<dbReference type="InterPro" id="IPR015943">
    <property type="entry name" value="WD40/YVTN_repeat-like_dom_sf"/>
</dbReference>
<reference evidence="3" key="1">
    <citation type="submission" date="2012-03" db="EMBL/GenBank/DDBJ databases">
        <title>Functional metagenomics reveals considerable lignocellulase gene clusters in the gut microbiome of a wood-feeding higher termite.</title>
        <authorList>
            <person name="Liu N."/>
        </authorList>
    </citation>
    <scope>NUCLEOTIDE SEQUENCE</scope>
</reference>
<dbReference type="EMBL" id="JQ844220">
    <property type="protein sequence ID" value="AGS53070.1"/>
    <property type="molecule type" value="Genomic_DNA"/>
</dbReference>
<evidence type="ECO:0000259" key="2">
    <source>
        <dbReference type="Pfam" id="PF13360"/>
    </source>
</evidence>
<dbReference type="SUPFAM" id="SSF48371">
    <property type="entry name" value="ARM repeat"/>
    <property type="match status" value="1"/>
</dbReference>
<dbReference type="InterPro" id="IPR011047">
    <property type="entry name" value="Quinoprotein_ADH-like_sf"/>
</dbReference>
<dbReference type="InterPro" id="IPR011989">
    <property type="entry name" value="ARM-like"/>
</dbReference>
<dbReference type="AlphaFoldDB" id="A0A806KJF1"/>
<protein>
    <recommendedName>
        <fullName evidence="2">Pyrrolo-quinoline quinone repeat domain-containing protein</fullName>
    </recommendedName>
</protein>
<feature type="domain" description="Pyrrolo-quinoline quinone repeat" evidence="2">
    <location>
        <begin position="96"/>
        <end position="352"/>
    </location>
</feature>